<dbReference type="AlphaFoldDB" id="A0A8A1LPB0"/>
<accession>A0A8A1LPB0</accession>
<proteinExistence type="predicted"/>
<name>A0A8A1LPB0_AJEC8</name>
<dbReference type="EMBL" id="CP069106">
    <property type="protein sequence ID" value="QSS56128.1"/>
    <property type="molecule type" value="Genomic_DNA"/>
</dbReference>
<reference evidence="1" key="1">
    <citation type="submission" date="2021-01" db="EMBL/GenBank/DDBJ databases">
        <title>Chromosome-level genome assembly of a human fungal pathogen reveals clustering of transcriptionally co-regulated genes.</title>
        <authorList>
            <person name="Voorhies M."/>
            <person name="Cohen S."/>
            <person name="Shea T.P."/>
            <person name="Petrus S."/>
            <person name="Munoz J.F."/>
            <person name="Poplawski S."/>
            <person name="Goldman W.E."/>
            <person name="Michael T."/>
            <person name="Cuomo C.A."/>
            <person name="Sil A."/>
            <person name="Beyhan S."/>
        </authorList>
    </citation>
    <scope>NUCLEOTIDE SEQUENCE</scope>
    <source>
        <strain evidence="1">H88</strain>
    </source>
</reference>
<protein>
    <submittedName>
        <fullName evidence="1">Uncharacterized protein</fullName>
    </submittedName>
</protein>
<dbReference type="VEuPathDB" id="FungiDB:I7I53_04256"/>
<evidence type="ECO:0000313" key="2">
    <source>
        <dbReference type="Proteomes" id="UP000663419"/>
    </source>
</evidence>
<evidence type="ECO:0000313" key="1">
    <source>
        <dbReference type="EMBL" id="QSS56128.1"/>
    </source>
</evidence>
<organism evidence="1 2">
    <name type="scientific">Ajellomyces capsulatus (strain H88)</name>
    <name type="common">Darling's disease fungus</name>
    <name type="synonym">Histoplasma capsulatum</name>
    <dbReference type="NCBI Taxonomy" id="544711"/>
    <lineage>
        <taxon>Eukaryota</taxon>
        <taxon>Fungi</taxon>
        <taxon>Dikarya</taxon>
        <taxon>Ascomycota</taxon>
        <taxon>Pezizomycotina</taxon>
        <taxon>Eurotiomycetes</taxon>
        <taxon>Eurotiomycetidae</taxon>
        <taxon>Onygenales</taxon>
        <taxon>Ajellomycetaceae</taxon>
        <taxon>Histoplasma</taxon>
    </lineage>
</organism>
<dbReference type="Proteomes" id="UP000663419">
    <property type="component" value="Chromosome 5"/>
</dbReference>
<sequence length="80" mass="9264">MAFPLSIRLRPNSVLCPPPPRGYSAGLLLSPQRPVVFTLSKSSCCFPCKKEKKLWKFWKFTSQLRSIVIGFVKWYFEILV</sequence>
<gene>
    <name evidence="1" type="ORF">I7I53_04256</name>
</gene>